<gene>
    <name evidence="1" type="ORF">GSTUM_00005513001</name>
</gene>
<proteinExistence type="predicted"/>
<dbReference type="KEGG" id="tml:GSTUM_00005513001"/>
<accession>D5GBP7</accession>
<dbReference type="InParanoid" id="D5GBP7"/>
<evidence type="ECO:0000313" key="2">
    <source>
        <dbReference type="Proteomes" id="UP000006911"/>
    </source>
</evidence>
<reference evidence="1 2" key="1">
    <citation type="journal article" date="2010" name="Nature">
        <title>Perigord black truffle genome uncovers evolutionary origins and mechanisms of symbiosis.</title>
        <authorList>
            <person name="Martin F."/>
            <person name="Kohler A."/>
            <person name="Murat C."/>
            <person name="Balestrini R."/>
            <person name="Coutinho P.M."/>
            <person name="Jaillon O."/>
            <person name="Montanini B."/>
            <person name="Morin E."/>
            <person name="Noel B."/>
            <person name="Percudani R."/>
            <person name="Porcel B."/>
            <person name="Rubini A."/>
            <person name="Amicucci A."/>
            <person name="Amselem J."/>
            <person name="Anthouard V."/>
            <person name="Arcioni S."/>
            <person name="Artiguenave F."/>
            <person name="Aury J.M."/>
            <person name="Ballario P."/>
            <person name="Bolchi A."/>
            <person name="Brenna A."/>
            <person name="Brun A."/>
            <person name="Buee M."/>
            <person name="Cantarel B."/>
            <person name="Chevalier G."/>
            <person name="Couloux A."/>
            <person name="Da Silva C."/>
            <person name="Denoeud F."/>
            <person name="Duplessis S."/>
            <person name="Ghignone S."/>
            <person name="Hilselberger B."/>
            <person name="Iotti M."/>
            <person name="Marcais B."/>
            <person name="Mello A."/>
            <person name="Miranda M."/>
            <person name="Pacioni G."/>
            <person name="Quesneville H."/>
            <person name="Riccioni C."/>
            <person name="Ruotolo R."/>
            <person name="Splivallo R."/>
            <person name="Stocchi V."/>
            <person name="Tisserant E."/>
            <person name="Viscomi A.R."/>
            <person name="Zambonelli A."/>
            <person name="Zampieri E."/>
            <person name="Henrissat B."/>
            <person name="Lebrun M.H."/>
            <person name="Paolocci F."/>
            <person name="Bonfante P."/>
            <person name="Ottonello S."/>
            <person name="Wincker P."/>
        </authorList>
    </citation>
    <scope>NUCLEOTIDE SEQUENCE [LARGE SCALE GENOMIC DNA]</scope>
    <source>
        <strain evidence="1 2">Mel28</strain>
    </source>
</reference>
<organism evidence="1 2">
    <name type="scientific">Tuber melanosporum (strain Mel28)</name>
    <name type="common">Perigord black truffle</name>
    <dbReference type="NCBI Taxonomy" id="656061"/>
    <lineage>
        <taxon>Eukaryota</taxon>
        <taxon>Fungi</taxon>
        <taxon>Dikarya</taxon>
        <taxon>Ascomycota</taxon>
        <taxon>Pezizomycotina</taxon>
        <taxon>Pezizomycetes</taxon>
        <taxon>Pezizales</taxon>
        <taxon>Tuberaceae</taxon>
        <taxon>Tuber</taxon>
    </lineage>
</organism>
<protein>
    <submittedName>
        <fullName evidence="1">(Perigord truffle) hypothetical protein</fullName>
    </submittedName>
</protein>
<dbReference type="HOGENOM" id="CLU_2039769_0_0_1"/>
<dbReference type="Proteomes" id="UP000006911">
    <property type="component" value="Unassembled WGS sequence"/>
</dbReference>
<name>D5GBP7_TUBMM</name>
<keyword evidence="2" id="KW-1185">Reference proteome</keyword>
<evidence type="ECO:0000313" key="1">
    <source>
        <dbReference type="EMBL" id="CAZ81897.1"/>
    </source>
</evidence>
<dbReference type="AlphaFoldDB" id="D5GBP7"/>
<sequence length="121" mass="12796">MGSGGRGPESKFESGPRYKESLLGGTAVASVTPPAYRLFPITGAAAAVDIITVDSYRLSWSVNSSVNGLAGSSFSIPVGCGNKSRSSSIRWVYVSCYSPTSISHVFENWLIATLITATWVE</sequence>
<dbReference type="EMBL" id="FN430097">
    <property type="protein sequence ID" value="CAZ81897.1"/>
    <property type="molecule type" value="Genomic_DNA"/>
</dbReference>